<dbReference type="Proteomes" id="UP000011082">
    <property type="component" value="Unassembled WGS sequence"/>
</dbReference>
<name>L2GMU2_VITCO</name>
<dbReference type="HOGENOM" id="CLU_169844_0_0_1"/>
<reference evidence="2" key="1">
    <citation type="submission" date="2011-05" db="EMBL/GenBank/DDBJ databases">
        <title>The genome sequence of Vittaforma corneae strain ATCC 50505.</title>
        <authorList>
            <consortium name="The Broad Institute Genome Sequencing Platform"/>
            <person name="Cuomo C."/>
            <person name="Didier E."/>
            <person name="Bowers L."/>
            <person name="Young S.K."/>
            <person name="Zeng Q."/>
            <person name="Gargeya S."/>
            <person name="Fitzgerald M."/>
            <person name="Haas B."/>
            <person name="Abouelleil A."/>
            <person name="Alvarado L."/>
            <person name="Arachchi H.M."/>
            <person name="Berlin A."/>
            <person name="Chapman S.B."/>
            <person name="Gearin G."/>
            <person name="Goldberg J."/>
            <person name="Griggs A."/>
            <person name="Gujja S."/>
            <person name="Hansen M."/>
            <person name="Heiman D."/>
            <person name="Howarth C."/>
            <person name="Larimer J."/>
            <person name="Lui A."/>
            <person name="MacDonald P.J.P."/>
            <person name="McCowen C."/>
            <person name="Montmayeur A."/>
            <person name="Murphy C."/>
            <person name="Neiman D."/>
            <person name="Pearson M."/>
            <person name="Priest M."/>
            <person name="Roberts A."/>
            <person name="Saif S."/>
            <person name="Shea T."/>
            <person name="Sisk P."/>
            <person name="Stolte C."/>
            <person name="Sykes S."/>
            <person name="Wortman J."/>
            <person name="Nusbaum C."/>
            <person name="Birren B."/>
        </authorList>
    </citation>
    <scope>NUCLEOTIDE SEQUENCE [LARGE SCALE GENOMIC DNA]</scope>
    <source>
        <strain evidence="2">ATCC 50505</strain>
    </source>
</reference>
<proteinExistence type="predicted"/>
<dbReference type="VEuPathDB" id="MicrosporidiaDB:VICG_00777"/>
<organism evidence="1 2">
    <name type="scientific">Vittaforma corneae (strain ATCC 50505)</name>
    <name type="common">Microsporidian parasite</name>
    <name type="synonym">Nosema corneum</name>
    <dbReference type="NCBI Taxonomy" id="993615"/>
    <lineage>
        <taxon>Eukaryota</taxon>
        <taxon>Fungi</taxon>
        <taxon>Fungi incertae sedis</taxon>
        <taxon>Microsporidia</taxon>
        <taxon>Nosematidae</taxon>
        <taxon>Vittaforma</taxon>
    </lineage>
</organism>
<evidence type="ECO:0008006" key="3">
    <source>
        <dbReference type="Google" id="ProtNLM"/>
    </source>
</evidence>
<dbReference type="GeneID" id="19881493"/>
<dbReference type="AlphaFoldDB" id="L2GMU2"/>
<evidence type="ECO:0000313" key="2">
    <source>
        <dbReference type="Proteomes" id="UP000011082"/>
    </source>
</evidence>
<accession>L2GMU2</accession>
<dbReference type="Gene3D" id="2.20.25.10">
    <property type="match status" value="1"/>
</dbReference>
<evidence type="ECO:0000313" key="1">
    <source>
        <dbReference type="EMBL" id="ELA42136.1"/>
    </source>
</evidence>
<dbReference type="InParanoid" id="L2GMU2"/>
<keyword evidence="2" id="KW-1185">Reference proteome</keyword>
<sequence length="122" mass="13655">MRPFLCSILKCQKCGSTQYPKLNPEEVFKVALPAHLPSISKFREQQSFLSDLIDVISKNHGKIFDINEADLYAFLEPENATSIENLKIIELLYGVDIVAGTITCVDCGDTKNIKNGILFCEE</sequence>
<protein>
    <recommendedName>
        <fullName evidence="3">Trm112p-like protein</fullName>
    </recommendedName>
</protein>
<dbReference type="OrthoDB" id="2187549at2759"/>
<dbReference type="EMBL" id="JH370134">
    <property type="protein sequence ID" value="ELA42136.1"/>
    <property type="molecule type" value="Genomic_DNA"/>
</dbReference>
<gene>
    <name evidence="1" type="ORF">VICG_00777</name>
</gene>
<dbReference type="RefSeq" id="XP_007604228.1">
    <property type="nucleotide sequence ID" value="XM_007604166.1"/>
</dbReference>